<organism evidence="1 2">
    <name type="scientific">Nonomuraea cavernae</name>
    <dbReference type="NCBI Taxonomy" id="2045107"/>
    <lineage>
        <taxon>Bacteria</taxon>
        <taxon>Bacillati</taxon>
        <taxon>Actinomycetota</taxon>
        <taxon>Actinomycetes</taxon>
        <taxon>Streptosporangiales</taxon>
        <taxon>Streptosporangiaceae</taxon>
        <taxon>Nonomuraea</taxon>
    </lineage>
</organism>
<dbReference type="Proteomes" id="UP000646523">
    <property type="component" value="Unassembled WGS sequence"/>
</dbReference>
<evidence type="ECO:0000313" key="2">
    <source>
        <dbReference type="Proteomes" id="UP000646523"/>
    </source>
</evidence>
<accession>A0A917YQL8</accession>
<dbReference type="AlphaFoldDB" id="A0A917YQL8"/>
<reference evidence="1" key="2">
    <citation type="submission" date="2020-09" db="EMBL/GenBank/DDBJ databases">
        <authorList>
            <person name="Sun Q."/>
            <person name="Zhou Y."/>
        </authorList>
    </citation>
    <scope>NUCLEOTIDE SEQUENCE</scope>
    <source>
        <strain evidence="1">CGMCC 4.7368</strain>
    </source>
</reference>
<keyword evidence="2" id="KW-1185">Reference proteome</keyword>
<reference evidence="1" key="1">
    <citation type="journal article" date="2014" name="Int. J. Syst. Evol. Microbiol.">
        <title>Complete genome sequence of Corynebacterium casei LMG S-19264T (=DSM 44701T), isolated from a smear-ripened cheese.</title>
        <authorList>
            <consortium name="US DOE Joint Genome Institute (JGI-PGF)"/>
            <person name="Walter F."/>
            <person name="Albersmeier A."/>
            <person name="Kalinowski J."/>
            <person name="Ruckert C."/>
        </authorList>
    </citation>
    <scope>NUCLEOTIDE SEQUENCE</scope>
    <source>
        <strain evidence="1">CGMCC 4.7368</strain>
    </source>
</reference>
<dbReference type="EMBL" id="BMNH01000002">
    <property type="protein sequence ID" value="GGO63196.1"/>
    <property type="molecule type" value="Genomic_DNA"/>
</dbReference>
<evidence type="ECO:0000313" key="1">
    <source>
        <dbReference type="EMBL" id="GGO63196.1"/>
    </source>
</evidence>
<proteinExistence type="predicted"/>
<name>A0A917YQL8_9ACTN</name>
<dbReference type="RefSeq" id="WP_189122732.1">
    <property type="nucleotide sequence ID" value="NZ_BMNH01000002.1"/>
</dbReference>
<protein>
    <submittedName>
        <fullName evidence="1">Uncharacterized protein</fullName>
    </submittedName>
</protein>
<sequence>MYVYRNSNTGGIYETPQRSARLDGLPNWLLIDAPDEQPAEPVTAPLARPSRPLDTDNKAAWMEYAISRGMPERDARALSKASLVKEFGQEEDDDA</sequence>
<comment type="caution">
    <text evidence="1">The sequence shown here is derived from an EMBL/GenBank/DDBJ whole genome shotgun (WGS) entry which is preliminary data.</text>
</comment>
<gene>
    <name evidence="1" type="ORF">GCM10012289_09570</name>
</gene>